<feature type="domain" description="Transposase IS4-like" evidence="5">
    <location>
        <begin position="96"/>
        <end position="347"/>
    </location>
</feature>
<reference evidence="6 7" key="1">
    <citation type="submission" date="2015-09" db="EMBL/GenBank/DDBJ databases">
        <authorList>
            <consortium name="Pathogen Informatics"/>
        </authorList>
    </citation>
    <scope>NUCLEOTIDE SEQUENCE [LARGE SCALE GENOMIC DNA]</scope>
    <source>
        <strain evidence="6 7">2789STDY5608854</strain>
    </source>
</reference>
<keyword evidence="2" id="KW-0815">Transposition</keyword>
<proteinExistence type="inferred from homology"/>
<dbReference type="Proteomes" id="UP000095746">
    <property type="component" value="Unassembled WGS sequence"/>
</dbReference>
<evidence type="ECO:0000313" key="7">
    <source>
        <dbReference type="Proteomes" id="UP000095746"/>
    </source>
</evidence>
<dbReference type="GO" id="GO:0003677">
    <property type="term" value="F:DNA binding"/>
    <property type="evidence" value="ECO:0007669"/>
    <property type="project" value="UniProtKB-KW"/>
</dbReference>
<dbReference type="Gene3D" id="3.90.350.10">
    <property type="entry name" value="Transposase Inhibitor Protein From Tn5, Chain A, domain 1"/>
    <property type="match status" value="1"/>
</dbReference>
<dbReference type="GO" id="GO:0006313">
    <property type="term" value="P:DNA transposition"/>
    <property type="evidence" value="ECO:0007669"/>
    <property type="project" value="InterPro"/>
</dbReference>
<name>A0A173YPA6_FLAPL</name>
<dbReference type="AlphaFoldDB" id="A0A173YPA6"/>
<keyword evidence="3" id="KW-0238">DNA-binding</keyword>
<protein>
    <submittedName>
        <fullName evidence="6">Transposase DDE domain</fullName>
    </submittedName>
</protein>
<dbReference type="NCBIfam" id="NF033592">
    <property type="entry name" value="transpos_IS4_1"/>
    <property type="match status" value="1"/>
</dbReference>
<evidence type="ECO:0000256" key="3">
    <source>
        <dbReference type="ARBA" id="ARBA00023125"/>
    </source>
</evidence>
<evidence type="ECO:0000256" key="2">
    <source>
        <dbReference type="ARBA" id="ARBA00022578"/>
    </source>
</evidence>
<keyword evidence="4" id="KW-0233">DNA recombination</keyword>
<evidence type="ECO:0000256" key="1">
    <source>
        <dbReference type="ARBA" id="ARBA00010075"/>
    </source>
</evidence>
<dbReference type="GO" id="GO:0004803">
    <property type="term" value="F:transposase activity"/>
    <property type="evidence" value="ECO:0007669"/>
    <property type="project" value="InterPro"/>
</dbReference>
<gene>
    <name evidence="6" type="ORF">ERS852411_00272</name>
</gene>
<dbReference type="InterPro" id="IPR002559">
    <property type="entry name" value="Transposase_11"/>
</dbReference>
<dbReference type="EMBL" id="CYZT01000008">
    <property type="protein sequence ID" value="CUN65972.1"/>
    <property type="molecule type" value="Genomic_DNA"/>
</dbReference>
<dbReference type="SUPFAM" id="SSF53098">
    <property type="entry name" value="Ribonuclease H-like"/>
    <property type="match status" value="1"/>
</dbReference>
<accession>A0A173YPA6</accession>
<dbReference type="PANTHER" id="PTHR33258:SF1">
    <property type="entry name" value="TRANSPOSASE INSL FOR INSERTION SEQUENCE ELEMENT IS186A-RELATED"/>
    <property type="match status" value="1"/>
</dbReference>
<dbReference type="InterPro" id="IPR012337">
    <property type="entry name" value="RNaseH-like_sf"/>
</dbReference>
<comment type="similarity">
    <text evidence="1">Belongs to the transposase 11 family.</text>
</comment>
<evidence type="ECO:0000259" key="5">
    <source>
        <dbReference type="Pfam" id="PF01609"/>
    </source>
</evidence>
<evidence type="ECO:0000256" key="4">
    <source>
        <dbReference type="ARBA" id="ARBA00023172"/>
    </source>
</evidence>
<dbReference type="PANTHER" id="PTHR33258">
    <property type="entry name" value="TRANSPOSASE INSL FOR INSERTION SEQUENCE ELEMENT IS186A-RELATED"/>
    <property type="match status" value="1"/>
</dbReference>
<organism evidence="6 7">
    <name type="scientific">Flavonifractor plautii</name>
    <name type="common">Fusobacterium plautii</name>
    <dbReference type="NCBI Taxonomy" id="292800"/>
    <lineage>
        <taxon>Bacteria</taxon>
        <taxon>Bacillati</taxon>
        <taxon>Bacillota</taxon>
        <taxon>Clostridia</taxon>
        <taxon>Eubacteriales</taxon>
        <taxon>Oscillospiraceae</taxon>
        <taxon>Flavonifractor</taxon>
    </lineage>
</organism>
<evidence type="ECO:0000313" key="6">
    <source>
        <dbReference type="EMBL" id="CUN65972.1"/>
    </source>
</evidence>
<dbReference type="Pfam" id="PF01609">
    <property type="entry name" value="DDE_Tnp_1"/>
    <property type="match status" value="1"/>
</dbReference>
<sequence>MSIYYIFAALAAAVSKAARSIGGKDFSRKSALTAETVIRLLIGAEGGSLAKILHDAGIQATASALSQRRAQIPPEVFRTVFTNFNSTCADNEFFCGYRLLAVDGTAVNLPRNPAAPSFVQNDGIPKGVNQLHVTPLYNILSRTFADVVIQPEPKKDEIGALVEMLKRNTFAQKTLIIADRGFESYNLIAHILEKPNTDFLIRIKQSRSAMRDVAKLPLCELDCDISFTITTTQTNADKKSGYVFLQVPKKSKAGSKTRRGRWDFSSPYPLRFRICRFLLDNGEFETVATSLPSSFTLADIKELYHLRWGIETSFRDLKYTLGLVNLHGKSDAFAEQEIYASLTAFNFASRVCNEVVVHQPKNGVYDYKVNFKMAVMLCKEFLRTLRADGEKLPEEIARHTVPIRPDRQDERNLKVKGFAGFVYRVAA</sequence>
<dbReference type="InterPro" id="IPR047952">
    <property type="entry name" value="Transpos_IS4"/>
</dbReference>